<feature type="region of interest" description="Disordered" evidence="1">
    <location>
        <begin position="82"/>
        <end position="103"/>
    </location>
</feature>
<name>A0ABR2N3H2_9ASPA</name>
<reference evidence="2 3" key="1">
    <citation type="journal article" date="2022" name="Nat. Plants">
        <title>Genomes of leafy and leafless Platanthera orchids illuminate the evolution of mycoheterotrophy.</title>
        <authorList>
            <person name="Li M.H."/>
            <person name="Liu K.W."/>
            <person name="Li Z."/>
            <person name="Lu H.C."/>
            <person name="Ye Q.L."/>
            <person name="Zhang D."/>
            <person name="Wang J.Y."/>
            <person name="Li Y.F."/>
            <person name="Zhong Z.M."/>
            <person name="Liu X."/>
            <person name="Yu X."/>
            <person name="Liu D.K."/>
            <person name="Tu X.D."/>
            <person name="Liu B."/>
            <person name="Hao Y."/>
            <person name="Liao X.Y."/>
            <person name="Jiang Y.T."/>
            <person name="Sun W.H."/>
            <person name="Chen J."/>
            <person name="Chen Y.Q."/>
            <person name="Ai Y."/>
            <person name="Zhai J.W."/>
            <person name="Wu S.S."/>
            <person name="Zhou Z."/>
            <person name="Hsiao Y.Y."/>
            <person name="Wu W.L."/>
            <person name="Chen Y.Y."/>
            <person name="Lin Y.F."/>
            <person name="Hsu J.L."/>
            <person name="Li C.Y."/>
            <person name="Wang Z.W."/>
            <person name="Zhao X."/>
            <person name="Zhong W.Y."/>
            <person name="Ma X.K."/>
            <person name="Ma L."/>
            <person name="Huang J."/>
            <person name="Chen G.Z."/>
            <person name="Huang M.Z."/>
            <person name="Huang L."/>
            <person name="Peng D.H."/>
            <person name="Luo Y.B."/>
            <person name="Zou S.Q."/>
            <person name="Chen S.P."/>
            <person name="Lan S."/>
            <person name="Tsai W.C."/>
            <person name="Van de Peer Y."/>
            <person name="Liu Z.J."/>
        </authorList>
    </citation>
    <scope>NUCLEOTIDE SEQUENCE [LARGE SCALE GENOMIC DNA]</scope>
    <source>
        <strain evidence="2">Lor288</strain>
    </source>
</reference>
<evidence type="ECO:0000256" key="1">
    <source>
        <dbReference type="SAM" id="MobiDB-lite"/>
    </source>
</evidence>
<dbReference type="EMBL" id="JBBWWR010000002">
    <property type="protein sequence ID" value="KAK8970221.1"/>
    <property type="molecule type" value="Genomic_DNA"/>
</dbReference>
<evidence type="ECO:0000313" key="2">
    <source>
        <dbReference type="EMBL" id="KAK8970221.1"/>
    </source>
</evidence>
<sequence>MKKCLQKQEEEEEEAEKVIKRGEEGVLKIRLILTRAESERLKQKLRQNPALSSLESMAAEMAVMKSPAAERWRPSLRRILEVPEPSGLGNSGEMTGSALQLRL</sequence>
<keyword evidence="3" id="KW-1185">Reference proteome</keyword>
<protein>
    <submittedName>
        <fullName evidence="2">Uncharacterized protein</fullName>
    </submittedName>
</protein>
<gene>
    <name evidence="2" type="ORF">KSP40_PGU021799</name>
</gene>
<dbReference type="Proteomes" id="UP001412067">
    <property type="component" value="Unassembled WGS sequence"/>
</dbReference>
<organism evidence="2 3">
    <name type="scientific">Platanthera guangdongensis</name>
    <dbReference type="NCBI Taxonomy" id="2320717"/>
    <lineage>
        <taxon>Eukaryota</taxon>
        <taxon>Viridiplantae</taxon>
        <taxon>Streptophyta</taxon>
        <taxon>Embryophyta</taxon>
        <taxon>Tracheophyta</taxon>
        <taxon>Spermatophyta</taxon>
        <taxon>Magnoliopsida</taxon>
        <taxon>Liliopsida</taxon>
        <taxon>Asparagales</taxon>
        <taxon>Orchidaceae</taxon>
        <taxon>Orchidoideae</taxon>
        <taxon>Orchideae</taxon>
        <taxon>Orchidinae</taxon>
        <taxon>Platanthera</taxon>
    </lineage>
</organism>
<evidence type="ECO:0000313" key="3">
    <source>
        <dbReference type="Proteomes" id="UP001412067"/>
    </source>
</evidence>
<comment type="caution">
    <text evidence="2">The sequence shown here is derived from an EMBL/GenBank/DDBJ whole genome shotgun (WGS) entry which is preliminary data.</text>
</comment>
<accession>A0ABR2N3H2</accession>
<proteinExistence type="predicted"/>
<feature type="compositionally biased region" description="Polar residues" evidence="1">
    <location>
        <begin position="92"/>
        <end position="103"/>
    </location>
</feature>